<reference evidence="1 2" key="1">
    <citation type="submission" date="2018-06" db="EMBL/GenBank/DDBJ databases">
        <title>Comparative genomics reveals the genomic features of Rhizophagus irregularis, R. cerebriforme, R. diaphanum and Gigaspora rosea, and their symbiotic lifestyle signature.</title>
        <authorList>
            <person name="Morin E."/>
            <person name="San Clemente H."/>
            <person name="Chen E.C.H."/>
            <person name="De La Providencia I."/>
            <person name="Hainaut M."/>
            <person name="Kuo A."/>
            <person name="Kohler A."/>
            <person name="Murat C."/>
            <person name="Tang N."/>
            <person name="Roy S."/>
            <person name="Loubradou J."/>
            <person name="Henrissat B."/>
            <person name="Grigoriev I.V."/>
            <person name="Corradi N."/>
            <person name="Roux C."/>
            <person name="Martin F.M."/>
        </authorList>
    </citation>
    <scope>NUCLEOTIDE SEQUENCE [LARGE SCALE GENOMIC DNA]</scope>
    <source>
        <strain evidence="1 2">DAOM 227022</strain>
    </source>
</reference>
<dbReference type="OrthoDB" id="2303408at2759"/>
<evidence type="ECO:0000313" key="2">
    <source>
        <dbReference type="Proteomes" id="UP000265703"/>
    </source>
</evidence>
<dbReference type="Proteomes" id="UP000265703">
    <property type="component" value="Unassembled WGS sequence"/>
</dbReference>
<protein>
    <submittedName>
        <fullName evidence="1">Uncharacterized protein</fullName>
    </submittedName>
</protein>
<accession>A0A397SBG4</accession>
<name>A0A397SBG4_9GLOM</name>
<comment type="caution">
    <text evidence="1">The sequence shown here is derived from an EMBL/GenBank/DDBJ whole genome shotgun (WGS) entry which is preliminary data.</text>
</comment>
<organism evidence="1 2">
    <name type="scientific">Glomus cerebriforme</name>
    <dbReference type="NCBI Taxonomy" id="658196"/>
    <lineage>
        <taxon>Eukaryota</taxon>
        <taxon>Fungi</taxon>
        <taxon>Fungi incertae sedis</taxon>
        <taxon>Mucoromycota</taxon>
        <taxon>Glomeromycotina</taxon>
        <taxon>Glomeromycetes</taxon>
        <taxon>Glomerales</taxon>
        <taxon>Glomeraceae</taxon>
        <taxon>Glomus</taxon>
    </lineage>
</organism>
<proteinExistence type="predicted"/>
<dbReference type="EMBL" id="QKYT01000554">
    <property type="protein sequence ID" value="RIA83643.1"/>
    <property type="molecule type" value="Genomic_DNA"/>
</dbReference>
<keyword evidence="2" id="KW-1185">Reference proteome</keyword>
<dbReference type="AlphaFoldDB" id="A0A397SBG4"/>
<sequence length="103" mass="11797">MLHMGILGGAGFSCFIWMEDYQGNFITALSPELPGKPGYTFPYNTTTFWIHVQAANLIYSSEKIRGGYNRNICFDLHGKTGYKWHLDEHDYDDCVKIRDGPEN</sequence>
<gene>
    <name evidence="1" type="ORF">C1645_833512</name>
</gene>
<evidence type="ECO:0000313" key="1">
    <source>
        <dbReference type="EMBL" id="RIA83643.1"/>
    </source>
</evidence>